<gene>
    <name evidence="2" type="ORF">P154DRAFT_333951</name>
</gene>
<keyword evidence="3" id="KW-1185">Reference proteome</keyword>
<evidence type="ECO:0000313" key="2">
    <source>
        <dbReference type="EMBL" id="KAF1995678.1"/>
    </source>
</evidence>
<dbReference type="OrthoDB" id="47494at2759"/>
<proteinExistence type="predicted"/>
<dbReference type="EMBL" id="ML977634">
    <property type="protein sequence ID" value="KAF1995678.1"/>
    <property type="molecule type" value="Genomic_DNA"/>
</dbReference>
<protein>
    <submittedName>
        <fullName evidence="2">Uncharacterized protein</fullName>
    </submittedName>
</protein>
<dbReference type="Proteomes" id="UP000799779">
    <property type="component" value="Unassembled WGS sequence"/>
</dbReference>
<dbReference type="AlphaFoldDB" id="A0A6A5W3L6"/>
<organism evidence="2 3">
    <name type="scientific">Amniculicola lignicola CBS 123094</name>
    <dbReference type="NCBI Taxonomy" id="1392246"/>
    <lineage>
        <taxon>Eukaryota</taxon>
        <taxon>Fungi</taxon>
        <taxon>Dikarya</taxon>
        <taxon>Ascomycota</taxon>
        <taxon>Pezizomycotina</taxon>
        <taxon>Dothideomycetes</taxon>
        <taxon>Pleosporomycetidae</taxon>
        <taxon>Pleosporales</taxon>
        <taxon>Amniculicolaceae</taxon>
        <taxon>Amniculicola</taxon>
    </lineage>
</organism>
<name>A0A6A5W3L6_9PLEO</name>
<feature type="compositionally biased region" description="Polar residues" evidence="1">
    <location>
        <begin position="22"/>
        <end position="36"/>
    </location>
</feature>
<sequence>MQPTRRLYIGPMHLDILATCTASSRSPPPAQSTTVGSDRHPSGTFRDIEQLEPLEWPFRKMFNVESLRNVRTLHWLMRKPLLLRESLQTLGRPSTRRANPRRREGQCCHSRWSATGAMHCSLRSGWYIGLV</sequence>
<feature type="region of interest" description="Disordered" evidence="1">
    <location>
        <begin position="22"/>
        <end position="44"/>
    </location>
</feature>
<reference evidence="2" key="1">
    <citation type="journal article" date="2020" name="Stud. Mycol.">
        <title>101 Dothideomycetes genomes: a test case for predicting lifestyles and emergence of pathogens.</title>
        <authorList>
            <person name="Haridas S."/>
            <person name="Albert R."/>
            <person name="Binder M."/>
            <person name="Bloem J."/>
            <person name="Labutti K."/>
            <person name="Salamov A."/>
            <person name="Andreopoulos B."/>
            <person name="Baker S."/>
            <person name="Barry K."/>
            <person name="Bills G."/>
            <person name="Bluhm B."/>
            <person name="Cannon C."/>
            <person name="Castanera R."/>
            <person name="Culley D."/>
            <person name="Daum C."/>
            <person name="Ezra D."/>
            <person name="Gonzalez J."/>
            <person name="Henrissat B."/>
            <person name="Kuo A."/>
            <person name="Liang C."/>
            <person name="Lipzen A."/>
            <person name="Lutzoni F."/>
            <person name="Magnuson J."/>
            <person name="Mondo S."/>
            <person name="Nolan M."/>
            <person name="Ohm R."/>
            <person name="Pangilinan J."/>
            <person name="Park H.-J."/>
            <person name="Ramirez L."/>
            <person name="Alfaro M."/>
            <person name="Sun H."/>
            <person name="Tritt A."/>
            <person name="Yoshinaga Y."/>
            <person name="Zwiers L.-H."/>
            <person name="Turgeon B."/>
            <person name="Goodwin S."/>
            <person name="Spatafora J."/>
            <person name="Crous P."/>
            <person name="Grigoriev I."/>
        </authorList>
    </citation>
    <scope>NUCLEOTIDE SEQUENCE</scope>
    <source>
        <strain evidence="2">CBS 123094</strain>
    </source>
</reference>
<accession>A0A6A5W3L6</accession>
<evidence type="ECO:0000256" key="1">
    <source>
        <dbReference type="SAM" id="MobiDB-lite"/>
    </source>
</evidence>
<evidence type="ECO:0000313" key="3">
    <source>
        <dbReference type="Proteomes" id="UP000799779"/>
    </source>
</evidence>